<proteinExistence type="predicted"/>
<sequence>MNNPGHRSVLLAASFATGCLFALAGGYAVTTMVQNEMRTADYPTPTVTLAEDQPDSYLVVSETPNPTVNANQTYTSIYPFAKPFSLDFPSDWELEVNTPKDEESEEITLRNDRAVLRILNGNIGGKGCHFSSESDLAVIITEDAIKVTNGTGEYYIVETERWGLQVCGPSKNKAIALSTLTVVGYITLELEDSIDSLKQDPQLMSEVETILSSIRQS</sequence>
<evidence type="ECO:0000313" key="3">
    <source>
        <dbReference type="Proteomes" id="UP000070457"/>
    </source>
</evidence>
<dbReference type="PROSITE" id="PS51257">
    <property type="entry name" value="PROKAR_LIPOPROTEIN"/>
    <property type="match status" value="1"/>
</dbReference>
<evidence type="ECO:0000256" key="1">
    <source>
        <dbReference type="SAM" id="SignalP"/>
    </source>
</evidence>
<feature type="signal peptide" evidence="1">
    <location>
        <begin position="1"/>
        <end position="24"/>
    </location>
</feature>
<keyword evidence="1" id="KW-0732">Signal</keyword>
<protein>
    <submittedName>
        <fullName evidence="2">Uncharacterized protein</fullName>
    </submittedName>
</protein>
<dbReference type="EMBL" id="JYNZ01000003">
    <property type="protein sequence ID" value="KXK26839.1"/>
    <property type="molecule type" value="Genomic_DNA"/>
</dbReference>
<accession>A0A136LYV5</accession>
<reference evidence="2 3" key="1">
    <citation type="submission" date="2015-02" db="EMBL/GenBank/DDBJ databases">
        <title>Improved understanding of the partial-nitritation anammox process through 23 genomes representing the majority of the microbial community.</title>
        <authorList>
            <person name="Speth D.R."/>
            <person name="In T Zandt M."/>
            <person name="Guerrero Cruz S."/>
            <person name="Jetten M.S."/>
            <person name="Dutilh B.E."/>
        </authorList>
    </citation>
    <scope>NUCLEOTIDE SEQUENCE [LARGE SCALE GENOMIC DNA]</scope>
    <source>
        <strain evidence="2">OLB20</strain>
    </source>
</reference>
<gene>
    <name evidence="2" type="ORF">TR69_WS6001000860</name>
</gene>
<name>A0A136LYV5_9BACT</name>
<organism evidence="2 3">
    <name type="scientific">candidate division WS6 bacterium OLB20</name>
    <dbReference type="NCBI Taxonomy" id="1617426"/>
    <lineage>
        <taxon>Bacteria</taxon>
        <taxon>Candidatus Dojkabacteria</taxon>
    </lineage>
</organism>
<dbReference type="AlphaFoldDB" id="A0A136LYV5"/>
<dbReference type="STRING" id="1617426.TR69_WS6001000860"/>
<evidence type="ECO:0000313" key="2">
    <source>
        <dbReference type="EMBL" id="KXK26839.1"/>
    </source>
</evidence>
<dbReference type="Proteomes" id="UP000070457">
    <property type="component" value="Unassembled WGS sequence"/>
</dbReference>
<feature type="chain" id="PRO_5007475291" evidence="1">
    <location>
        <begin position="25"/>
        <end position="217"/>
    </location>
</feature>
<comment type="caution">
    <text evidence="2">The sequence shown here is derived from an EMBL/GenBank/DDBJ whole genome shotgun (WGS) entry which is preliminary data.</text>
</comment>